<dbReference type="AlphaFoldDB" id="A0A091HY63"/>
<evidence type="ECO:0000256" key="1">
    <source>
        <dbReference type="ARBA" id="ARBA00003195"/>
    </source>
</evidence>
<keyword evidence="10" id="KW-0472">Membrane</keyword>
<organism evidence="13 14">
    <name type="scientific">Calypte anna</name>
    <name type="common">Anna's hummingbird</name>
    <name type="synonym">Archilochus anna</name>
    <dbReference type="NCBI Taxonomy" id="9244"/>
    <lineage>
        <taxon>Eukaryota</taxon>
        <taxon>Metazoa</taxon>
        <taxon>Chordata</taxon>
        <taxon>Craniata</taxon>
        <taxon>Vertebrata</taxon>
        <taxon>Euteleostomi</taxon>
        <taxon>Archelosauria</taxon>
        <taxon>Archosauria</taxon>
        <taxon>Dinosauria</taxon>
        <taxon>Saurischia</taxon>
        <taxon>Theropoda</taxon>
        <taxon>Coelurosauria</taxon>
        <taxon>Aves</taxon>
        <taxon>Neognathae</taxon>
        <taxon>Neoaves</taxon>
        <taxon>Strisores</taxon>
        <taxon>Apodiformes</taxon>
        <taxon>Trochilidae</taxon>
        <taxon>Calypte</taxon>
    </lineage>
</organism>
<keyword evidence="5" id="KW-0813">Transport</keyword>
<dbReference type="GO" id="GO:0005758">
    <property type="term" value="C:mitochondrial intermembrane space"/>
    <property type="evidence" value="ECO:0007669"/>
    <property type="project" value="UniProtKB-SubCell"/>
</dbReference>
<accession>A0A091HY63</accession>
<evidence type="ECO:0000313" key="13">
    <source>
        <dbReference type="EMBL" id="KFP00098.1"/>
    </source>
</evidence>
<keyword evidence="8" id="KW-0249">Electron transport</keyword>
<evidence type="ECO:0000256" key="2">
    <source>
        <dbReference type="ARBA" id="ARBA00004569"/>
    </source>
</evidence>
<evidence type="ECO:0000256" key="11">
    <source>
        <dbReference type="ARBA" id="ARBA00023157"/>
    </source>
</evidence>
<evidence type="ECO:0000256" key="12">
    <source>
        <dbReference type="SAM" id="MobiDB-lite"/>
    </source>
</evidence>
<comment type="similarity">
    <text evidence="4">Belongs to the complex I NDUFS5 subunit family.</text>
</comment>
<keyword evidence="9" id="KW-0496">Mitochondrion</keyword>
<proteinExistence type="inferred from homology"/>
<dbReference type="InterPro" id="IPR019342">
    <property type="entry name" value="NADH_UbQ_OxRdtase_FeS-su5"/>
</dbReference>
<evidence type="ECO:0000256" key="7">
    <source>
        <dbReference type="ARBA" id="ARBA00022792"/>
    </source>
</evidence>
<evidence type="ECO:0000256" key="3">
    <source>
        <dbReference type="ARBA" id="ARBA00004637"/>
    </source>
</evidence>
<feature type="non-terminal residue" evidence="13">
    <location>
        <position position="32"/>
    </location>
</feature>
<evidence type="ECO:0000256" key="10">
    <source>
        <dbReference type="ARBA" id="ARBA00023136"/>
    </source>
</evidence>
<keyword evidence="14" id="KW-1185">Reference proteome</keyword>
<comment type="function">
    <text evidence="1">Accessory subunit of the mitochondrial membrane respiratory chain NADH dehydrogenase (Complex I), that is believed not to be involved in catalysis. Complex I functions in the transfer of electrons from NADH to the respiratory chain. The immediate electron acceptor for the enzyme is believed to be ubiquinone.</text>
</comment>
<evidence type="ECO:0000256" key="9">
    <source>
        <dbReference type="ARBA" id="ARBA00023128"/>
    </source>
</evidence>
<evidence type="ECO:0000256" key="5">
    <source>
        <dbReference type="ARBA" id="ARBA00022448"/>
    </source>
</evidence>
<keyword evidence="7" id="KW-0999">Mitochondrion inner membrane</keyword>
<dbReference type="GO" id="GO:0005743">
    <property type="term" value="C:mitochondrial inner membrane"/>
    <property type="evidence" value="ECO:0007669"/>
    <property type="project" value="UniProtKB-SubCell"/>
</dbReference>
<feature type="region of interest" description="Disordered" evidence="12">
    <location>
        <begin position="1"/>
        <end position="32"/>
    </location>
</feature>
<evidence type="ECO:0000256" key="4">
    <source>
        <dbReference type="ARBA" id="ARBA00007372"/>
    </source>
</evidence>
<protein>
    <submittedName>
        <fullName evidence="13">Uncharacterized protein</fullName>
    </submittedName>
</protein>
<evidence type="ECO:0000256" key="6">
    <source>
        <dbReference type="ARBA" id="ARBA00022660"/>
    </source>
</evidence>
<dbReference type="Proteomes" id="UP000054308">
    <property type="component" value="Unassembled WGS sequence"/>
</dbReference>
<keyword evidence="11" id="KW-1015">Disulfide bond</keyword>
<feature type="non-terminal residue" evidence="13">
    <location>
        <position position="1"/>
    </location>
</feature>
<name>A0A091HY63_CALAN</name>
<dbReference type="Pfam" id="PF10200">
    <property type="entry name" value="Ndufs5"/>
    <property type="match status" value="1"/>
</dbReference>
<comment type="subcellular location">
    <subcellularLocation>
        <location evidence="3">Mitochondrion inner membrane</location>
        <topology evidence="3">Peripheral membrane protein</topology>
    </subcellularLocation>
    <subcellularLocation>
        <location evidence="2">Mitochondrion intermembrane space</location>
    </subcellularLocation>
</comment>
<sequence length="32" mass="3911">RLRTILEQRDKMIKEGKYTPPDYHKGKEEPRP</sequence>
<gene>
    <name evidence="13" type="ORF">N300_15413</name>
</gene>
<evidence type="ECO:0000313" key="14">
    <source>
        <dbReference type="Proteomes" id="UP000054308"/>
    </source>
</evidence>
<dbReference type="EMBL" id="KL217903">
    <property type="protein sequence ID" value="KFP00098.1"/>
    <property type="molecule type" value="Genomic_DNA"/>
</dbReference>
<keyword evidence="6" id="KW-0679">Respiratory chain</keyword>
<reference evidence="13 14" key="1">
    <citation type="submission" date="2014-04" db="EMBL/GenBank/DDBJ databases">
        <title>Genome evolution of avian class.</title>
        <authorList>
            <person name="Zhang G."/>
            <person name="Li C."/>
        </authorList>
    </citation>
    <scope>NUCLEOTIDE SEQUENCE [LARGE SCALE GENOMIC DNA]</scope>
    <source>
        <strain evidence="13">BGI_N300</strain>
    </source>
</reference>
<evidence type="ECO:0000256" key="8">
    <source>
        <dbReference type="ARBA" id="ARBA00022982"/>
    </source>
</evidence>
<dbReference type="STRING" id="9244.A0A091HY63"/>